<dbReference type="RefSeq" id="WP_209864465.1">
    <property type="nucleotide sequence ID" value="NZ_JAGGLD010000006.1"/>
</dbReference>
<feature type="transmembrane region" description="Helical" evidence="1">
    <location>
        <begin position="12"/>
        <end position="31"/>
    </location>
</feature>
<protein>
    <submittedName>
        <fullName evidence="2">Membrane protein</fullName>
    </submittedName>
</protein>
<keyword evidence="3" id="KW-1185">Reference proteome</keyword>
<evidence type="ECO:0000313" key="2">
    <source>
        <dbReference type="EMBL" id="MBP2002056.1"/>
    </source>
</evidence>
<organism evidence="2 3">
    <name type="scientific">Paenibacillus shirakamiensis</name>
    <dbReference type="NCBI Taxonomy" id="1265935"/>
    <lineage>
        <taxon>Bacteria</taxon>
        <taxon>Bacillati</taxon>
        <taxon>Bacillota</taxon>
        <taxon>Bacilli</taxon>
        <taxon>Bacillales</taxon>
        <taxon>Paenibacillaceae</taxon>
        <taxon>Paenibacillus</taxon>
    </lineage>
</organism>
<evidence type="ECO:0000256" key="1">
    <source>
        <dbReference type="SAM" id="Phobius"/>
    </source>
</evidence>
<evidence type="ECO:0000313" key="3">
    <source>
        <dbReference type="Proteomes" id="UP001519288"/>
    </source>
</evidence>
<dbReference type="Proteomes" id="UP001519288">
    <property type="component" value="Unassembled WGS sequence"/>
</dbReference>
<accession>A0ABS4JK15</accession>
<gene>
    <name evidence="2" type="ORF">J2Z69_003113</name>
</gene>
<reference evidence="2 3" key="1">
    <citation type="submission" date="2021-03" db="EMBL/GenBank/DDBJ databases">
        <title>Genomic Encyclopedia of Type Strains, Phase IV (KMG-IV): sequencing the most valuable type-strain genomes for metagenomic binning, comparative biology and taxonomic classification.</title>
        <authorList>
            <person name="Goeker M."/>
        </authorList>
    </citation>
    <scope>NUCLEOTIDE SEQUENCE [LARGE SCALE GENOMIC DNA]</scope>
    <source>
        <strain evidence="2 3">DSM 26806</strain>
    </source>
</reference>
<proteinExistence type="predicted"/>
<keyword evidence="1" id="KW-0812">Transmembrane</keyword>
<feature type="transmembrane region" description="Helical" evidence="1">
    <location>
        <begin position="37"/>
        <end position="55"/>
    </location>
</feature>
<name>A0ABS4JK15_9BACL</name>
<sequence>MDVQVWMDFFKQNWLLFVVALVVLLLIANLVKTMVKWGLILVIVAFLVIYSGISLKDLGQVASTLTQETTSAVKNEAIKMMQSEAKDAKLTTNQDGSFVITSPNLKVSGHANEDKVKVEFRGVSLGQWSRSDALNVFIQQAKQNY</sequence>
<comment type="caution">
    <text evidence="2">The sequence shown here is derived from an EMBL/GenBank/DDBJ whole genome shotgun (WGS) entry which is preliminary data.</text>
</comment>
<dbReference type="EMBL" id="JAGGLD010000006">
    <property type="protein sequence ID" value="MBP2002056.1"/>
    <property type="molecule type" value="Genomic_DNA"/>
</dbReference>
<keyword evidence="1" id="KW-0472">Membrane</keyword>
<keyword evidence="1" id="KW-1133">Transmembrane helix</keyword>